<feature type="compositionally biased region" description="Low complexity" evidence="1">
    <location>
        <begin position="16"/>
        <end position="32"/>
    </location>
</feature>
<sequence>MAIPRSSSGMLRSHIRPAARNAPPRIRAAQQQKPPPPNPGGPEAIRRNWVPLGGAALLFVAMYAYLTRTPPKAATMPQPEAAEAKQARPSKLPPIKEEGRRDGLAKRLEDKESTALSQLSGRKKSEFGAFRAE</sequence>
<proteinExistence type="predicted"/>
<protein>
    <submittedName>
        <fullName evidence="2">Uncharacterized protein</fullName>
    </submittedName>
</protein>
<evidence type="ECO:0000313" key="2">
    <source>
        <dbReference type="EMBL" id="KND93644.1"/>
    </source>
</evidence>
<gene>
    <name evidence="2" type="ORF">TOPH_01374</name>
</gene>
<dbReference type="AlphaFoldDB" id="A0A0L0NHW9"/>
<dbReference type="OrthoDB" id="4928209at2759"/>
<comment type="caution">
    <text evidence="2">The sequence shown here is derived from an EMBL/GenBank/DDBJ whole genome shotgun (WGS) entry which is preliminary data.</text>
</comment>
<dbReference type="EMBL" id="LFRF01000003">
    <property type="protein sequence ID" value="KND93644.1"/>
    <property type="molecule type" value="Genomic_DNA"/>
</dbReference>
<reference evidence="2 3" key="1">
    <citation type="journal article" date="2015" name="BMC Genomics">
        <title>The genome of the truffle-parasite Tolypocladium ophioglossoides and the evolution of antifungal peptaibiotics.</title>
        <authorList>
            <person name="Quandt C.A."/>
            <person name="Bushley K.E."/>
            <person name="Spatafora J.W."/>
        </authorList>
    </citation>
    <scope>NUCLEOTIDE SEQUENCE [LARGE SCALE GENOMIC DNA]</scope>
    <source>
        <strain evidence="2 3">CBS 100239</strain>
    </source>
</reference>
<feature type="region of interest" description="Disordered" evidence="1">
    <location>
        <begin position="1"/>
        <end position="47"/>
    </location>
</feature>
<dbReference type="Proteomes" id="UP000036947">
    <property type="component" value="Unassembled WGS sequence"/>
</dbReference>
<feature type="compositionally biased region" description="Polar residues" evidence="1">
    <location>
        <begin position="1"/>
        <end position="10"/>
    </location>
</feature>
<name>A0A0L0NHW9_TOLOC</name>
<evidence type="ECO:0000256" key="1">
    <source>
        <dbReference type="SAM" id="MobiDB-lite"/>
    </source>
</evidence>
<accession>A0A0L0NHW9</accession>
<feature type="compositionally biased region" description="Basic and acidic residues" evidence="1">
    <location>
        <begin position="94"/>
        <end position="113"/>
    </location>
</feature>
<feature type="region of interest" description="Disordered" evidence="1">
    <location>
        <begin position="72"/>
        <end position="133"/>
    </location>
</feature>
<evidence type="ECO:0000313" key="3">
    <source>
        <dbReference type="Proteomes" id="UP000036947"/>
    </source>
</evidence>
<keyword evidence="3" id="KW-1185">Reference proteome</keyword>
<organism evidence="2 3">
    <name type="scientific">Tolypocladium ophioglossoides (strain CBS 100239)</name>
    <name type="common">Snaketongue truffleclub</name>
    <name type="synonym">Elaphocordyceps ophioglossoides</name>
    <dbReference type="NCBI Taxonomy" id="1163406"/>
    <lineage>
        <taxon>Eukaryota</taxon>
        <taxon>Fungi</taxon>
        <taxon>Dikarya</taxon>
        <taxon>Ascomycota</taxon>
        <taxon>Pezizomycotina</taxon>
        <taxon>Sordariomycetes</taxon>
        <taxon>Hypocreomycetidae</taxon>
        <taxon>Hypocreales</taxon>
        <taxon>Ophiocordycipitaceae</taxon>
        <taxon>Tolypocladium</taxon>
    </lineage>
</organism>